<dbReference type="Gene3D" id="3.30.200.20">
    <property type="entry name" value="Phosphorylase Kinase, domain 1"/>
    <property type="match status" value="1"/>
</dbReference>
<dbReference type="InterPro" id="IPR011009">
    <property type="entry name" value="Kinase-like_dom_sf"/>
</dbReference>
<dbReference type="InterPro" id="IPR036770">
    <property type="entry name" value="Ankyrin_rpt-contain_sf"/>
</dbReference>
<dbReference type="Pfam" id="PF12796">
    <property type="entry name" value="Ank_2"/>
    <property type="match status" value="1"/>
</dbReference>
<dbReference type="SUPFAM" id="SSF48403">
    <property type="entry name" value="Ankyrin repeat"/>
    <property type="match status" value="1"/>
</dbReference>
<dbReference type="Gene3D" id="1.25.40.20">
    <property type="entry name" value="Ankyrin repeat-containing domain"/>
    <property type="match status" value="1"/>
</dbReference>
<comment type="similarity">
    <text evidence="1">Belongs to the protein kinase superfamily. TKL Ser/Thr protein kinase family.</text>
</comment>
<dbReference type="SUPFAM" id="SSF56112">
    <property type="entry name" value="Protein kinase-like (PK-like)"/>
    <property type="match status" value="1"/>
</dbReference>
<protein>
    <recommendedName>
        <fullName evidence="4">Protein kinase domain-containing protein</fullName>
    </recommendedName>
</protein>
<reference evidence="5 6" key="1">
    <citation type="submission" date="2021-05" db="EMBL/GenBank/DDBJ databases">
        <title>Genome Assembly of Synthetic Allotetraploid Brassica napus Reveals Homoeologous Exchanges between Subgenomes.</title>
        <authorList>
            <person name="Davis J.T."/>
        </authorList>
    </citation>
    <scope>NUCLEOTIDE SEQUENCE [LARGE SCALE GENOMIC DNA]</scope>
    <source>
        <strain evidence="6">cv. Da-Ae</strain>
        <tissue evidence="5">Seedling</tissue>
    </source>
</reference>
<feature type="region of interest" description="Disordered" evidence="3">
    <location>
        <begin position="1"/>
        <end position="25"/>
    </location>
</feature>
<dbReference type="PANTHER" id="PTHR44329">
    <property type="entry name" value="SERINE/THREONINE-PROTEIN KINASE TNNI3K-RELATED"/>
    <property type="match status" value="1"/>
</dbReference>
<evidence type="ECO:0000259" key="4">
    <source>
        <dbReference type="PROSITE" id="PS50011"/>
    </source>
</evidence>
<dbReference type="PROSITE" id="PS50011">
    <property type="entry name" value="PROTEIN_KINASE_DOM"/>
    <property type="match status" value="1"/>
</dbReference>
<dbReference type="SMART" id="SM00248">
    <property type="entry name" value="ANK"/>
    <property type="match status" value="3"/>
</dbReference>
<organism evidence="5 6">
    <name type="scientific">Brassica napus</name>
    <name type="common">Rape</name>
    <dbReference type="NCBI Taxonomy" id="3708"/>
    <lineage>
        <taxon>Eukaryota</taxon>
        <taxon>Viridiplantae</taxon>
        <taxon>Streptophyta</taxon>
        <taxon>Embryophyta</taxon>
        <taxon>Tracheophyta</taxon>
        <taxon>Spermatophyta</taxon>
        <taxon>Magnoliopsida</taxon>
        <taxon>eudicotyledons</taxon>
        <taxon>Gunneridae</taxon>
        <taxon>Pentapetalae</taxon>
        <taxon>rosids</taxon>
        <taxon>malvids</taxon>
        <taxon>Brassicales</taxon>
        <taxon>Brassicaceae</taxon>
        <taxon>Brassiceae</taxon>
        <taxon>Brassica</taxon>
    </lineage>
</organism>
<dbReference type="PANTHER" id="PTHR44329:SF140">
    <property type="entry name" value="INACTIVE PROTEIN TYROSINE KINASE PTKL"/>
    <property type="match status" value="1"/>
</dbReference>
<evidence type="ECO:0000256" key="2">
    <source>
        <dbReference type="PROSITE-ProRule" id="PRU00023"/>
    </source>
</evidence>
<feature type="domain" description="Protein kinase" evidence="4">
    <location>
        <begin position="160"/>
        <end position="438"/>
    </location>
</feature>
<dbReference type="PIRSF" id="PIRSF000654">
    <property type="entry name" value="Integrin-linked_kinase"/>
    <property type="match status" value="1"/>
</dbReference>
<evidence type="ECO:0000313" key="5">
    <source>
        <dbReference type="EMBL" id="KAH0941341.1"/>
    </source>
</evidence>
<evidence type="ECO:0000313" key="6">
    <source>
        <dbReference type="Proteomes" id="UP000824890"/>
    </source>
</evidence>
<dbReference type="Proteomes" id="UP000824890">
    <property type="component" value="Unassembled WGS sequence"/>
</dbReference>
<dbReference type="InterPro" id="IPR051681">
    <property type="entry name" value="Ser/Thr_Kinases-Pseudokinases"/>
</dbReference>
<sequence length="480" mass="54925">MEDDYKTPRFTIGRQSSMAPEKIPEPSIHSEEEVLEDGEEIDGGVRLMYLCNEGDVEGIKELLDSGIDANYRDIDDRTALHVAACQGLKDVVEILLDRGADVDPKDRWGSTPLADAIFYKNVDVIKILETHGAKHPMAPMHVKTPREVPEYEINPSELDFTQSKEITKGTYCMAMWRGIQVAVKKLDDKVLSDDDQVRKFHDELALLQRLRHPNIVQFLGAVTQSNPMMIVTEYLPRGDLRELLKRKVQLKPATAVRYALDIARGMSYLHEIKGDPIIHRDLEPSNILRDDTGHLKVADFGVSKLVTVKEDKPFTCLDTSCRYIAPEVFTSEEYDTKADVFSFALIVQEMIEGRMPFAEKEDSEASEAYASKERPLFKAPSKLYPHGLKTSVLLSLFTIETEKGQFCIIDWLIEECWQDKPAKRPTFREIIKRLESILHHMGHKRQWRMRPLTCFQNFEHKKKHNWDMSSHDGSSSGSHL</sequence>
<dbReference type="EMBL" id="JAGKQM010000001">
    <property type="protein sequence ID" value="KAH0941341.1"/>
    <property type="molecule type" value="Genomic_DNA"/>
</dbReference>
<keyword evidence="6" id="KW-1185">Reference proteome</keyword>
<dbReference type="Pfam" id="PF00069">
    <property type="entry name" value="Pkinase"/>
    <property type="match status" value="1"/>
</dbReference>
<comment type="caution">
    <text evidence="5">The sequence shown here is derived from an EMBL/GenBank/DDBJ whole genome shotgun (WGS) entry which is preliminary data.</text>
</comment>
<dbReference type="CDD" id="cd13999">
    <property type="entry name" value="STKc_MAP3K-like"/>
    <property type="match status" value="1"/>
</dbReference>
<name>A0ABQ8EI45_BRANA</name>
<dbReference type="InterPro" id="IPR002110">
    <property type="entry name" value="Ankyrin_rpt"/>
</dbReference>
<gene>
    <name evidence="5" type="ORF">HID58_000978</name>
</gene>
<proteinExistence type="inferred from homology"/>
<accession>A0ABQ8EI45</accession>
<dbReference type="Gene3D" id="1.10.510.10">
    <property type="entry name" value="Transferase(Phosphotransferase) domain 1"/>
    <property type="match status" value="1"/>
</dbReference>
<dbReference type="InterPro" id="IPR000719">
    <property type="entry name" value="Prot_kinase_dom"/>
</dbReference>
<feature type="repeat" description="ANK" evidence="2">
    <location>
        <begin position="75"/>
        <end position="107"/>
    </location>
</feature>
<keyword evidence="2" id="KW-0040">ANK repeat</keyword>
<dbReference type="PROSITE" id="PS50088">
    <property type="entry name" value="ANK_REPEAT"/>
    <property type="match status" value="1"/>
</dbReference>
<dbReference type="PROSITE" id="PS50297">
    <property type="entry name" value="ANK_REP_REGION"/>
    <property type="match status" value="1"/>
</dbReference>
<evidence type="ECO:0000256" key="1">
    <source>
        <dbReference type="ARBA" id="ARBA00005843"/>
    </source>
</evidence>
<evidence type="ECO:0000256" key="3">
    <source>
        <dbReference type="SAM" id="MobiDB-lite"/>
    </source>
</evidence>